<name>A0A368KPF4_9BACT</name>
<feature type="signal peptide" evidence="1">
    <location>
        <begin position="1"/>
        <end position="24"/>
    </location>
</feature>
<dbReference type="PANTHER" id="PTHR35889:SF3">
    <property type="entry name" value="F-BOX DOMAIN-CONTAINING PROTEIN"/>
    <property type="match status" value="1"/>
</dbReference>
<evidence type="ECO:0000313" key="5">
    <source>
        <dbReference type="EMBL" id="RCS46422.1"/>
    </source>
</evidence>
<evidence type="ECO:0000259" key="4">
    <source>
        <dbReference type="Pfam" id="PF07635"/>
    </source>
</evidence>
<feature type="domain" description="DUF1549" evidence="2">
    <location>
        <begin position="148"/>
        <end position="354"/>
    </location>
</feature>
<accession>A0A368KPF4</accession>
<feature type="chain" id="PRO_5016919351" evidence="1">
    <location>
        <begin position="25"/>
        <end position="1010"/>
    </location>
</feature>
<keyword evidence="1" id="KW-0732">Signal</keyword>
<feature type="domain" description="DUF1553" evidence="3">
    <location>
        <begin position="707"/>
        <end position="962"/>
    </location>
</feature>
<dbReference type="EMBL" id="QPEX01000030">
    <property type="protein sequence ID" value="RCS46422.1"/>
    <property type="molecule type" value="Genomic_DNA"/>
</dbReference>
<dbReference type="Pfam" id="PF07587">
    <property type="entry name" value="PSD1"/>
    <property type="match status" value="1"/>
</dbReference>
<gene>
    <name evidence="5" type="ORF">DTL42_15810</name>
</gene>
<evidence type="ECO:0000313" key="6">
    <source>
        <dbReference type="Proteomes" id="UP000253562"/>
    </source>
</evidence>
<protein>
    <submittedName>
        <fullName evidence="5">DUF1553 domain-containing protein</fullName>
    </submittedName>
</protein>
<organism evidence="5 6">
    <name type="scientific">Bremerella cremea</name>
    <dbReference type="NCBI Taxonomy" id="1031537"/>
    <lineage>
        <taxon>Bacteria</taxon>
        <taxon>Pseudomonadati</taxon>
        <taxon>Planctomycetota</taxon>
        <taxon>Planctomycetia</taxon>
        <taxon>Pirellulales</taxon>
        <taxon>Pirellulaceae</taxon>
        <taxon>Bremerella</taxon>
    </lineage>
</organism>
<reference evidence="5 6" key="1">
    <citation type="submission" date="2018-07" db="EMBL/GenBank/DDBJ databases">
        <title>Comparative genomes isolates from brazilian mangrove.</title>
        <authorList>
            <person name="De Araujo J.E."/>
            <person name="Taketani R.G."/>
            <person name="Silva M.C.P."/>
            <person name="Lourenco M.V."/>
            <person name="Oliveira V.M."/>
            <person name="Andreote F.D."/>
        </authorList>
    </citation>
    <scope>NUCLEOTIDE SEQUENCE [LARGE SCALE GENOMIC DNA]</scope>
    <source>
        <strain evidence="5 6">HEX PRIS-MGV</strain>
    </source>
</reference>
<dbReference type="AlphaFoldDB" id="A0A368KPF4"/>
<dbReference type="InterPro" id="IPR022655">
    <property type="entry name" value="DUF1553"/>
</dbReference>
<dbReference type="Pfam" id="PF07635">
    <property type="entry name" value="PSCyt1"/>
    <property type="match status" value="1"/>
</dbReference>
<dbReference type="Proteomes" id="UP000253562">
    <property type="component" value="Unassembled WGS sequence"/>
</dbReference>
<sequence length="1010" mass="113012">MRIGLIAILLMSLAAASWPRSAWAADEAIDFNRDVRPILAAKCFACHGPDEEHREAGLRLDDREAAIDHGAIVPEAVDQSGLVDRIMSDDADLVMPPPSANDTLSEEQKQVLKRWIERGAKYAKHWAFVSPVMPAIPSVHDTAWPHNEIDNFVLAKLEREKLMPSPSADRYTLVRRVYLDLIGLPPTPEEADAFVNSTDPAAYEKLVDKLLASPRYGERWGREWLDLARYSDTNGYEKDRERSIWPYRDWVIQAINADMPFDQFTIEQIAGDMLPEATTSQRIATGFHRNTMLNEEGGIDPLEYRYYAMVDRVATTGTVWLGMTTGCAQCHTHKYDPITHTDYFALMGLLNNADEPDLVIKAEEQLKRTEEIQNDIRLLEDTLIYEFPPREGEGSEEERRAENFKQHFQAWLDKGKTEAVSWQSLEATELKTNLPLLQQLPDLSIFSTGDITKRDVFQLSFALPDPAKPITAIRLEVLPDDRLPAGGPGRAYYEGRKGDFFLSELSAQIDGKPVTLQDASHDYGKIAVGSGSADAANVLDGEGSTGWSTAAGEGKPHHLVVNLAEPIAGGKQLQIEMLFERHFAASLGRFRISVAHASQPVAAKQMPLDVEAILSRNEETWTEVEKARLKSQFIQESPELAEARKMIQALKQQLPDYPITMVMEERPAENPRVTHLHHRGEYLSPKQEVEPNIPAFLRADETPGPTNRLEFAQWLVSRQNPLVARVTVNRAWQSIFGKGLVESSGDFGTQSEPPLHPELLDYLACKFMEDGWSRKKLHRAIVTSATYQQSSVTTAKLQQRDPANRLLARGPRFRVDAELVRDTMLKASGLLSDKMYGPGVYPPQPESVTALAYGNVPWKPSAGEDRYRRSIYTFSKRTAPFASYTVFDAPTGEVCTAGRDRSNTPLQALTLLNDEMYLELAQHLAQAAVTPKATEEEIVTAIFRRLLTRPPEPGELEALLAYYHSQLERIESGEIEATQVAGSEQASPQQAAWTMVARVLMNVDEAIAKP</sequence>
<dbReference type="PANTHER" id="PTHR35889">
    <property type="entry name" value="CYCLOINULO-OLIGOSACCHARIDE FRUCTANOTRANSFERASE-RELATED"/>
    <property type="match status" value="1"/>
</dbReference>
<comment type="caution">
    <text evidence="5">The sequence shown here is derived from an EMBL/GenBank/DDBJ whole genome shotgun (WGS) entry which is preliminary data.</text>
</comment>
<dbReference type="Pfam" id="PF07583">
    <property type="entry name" value="PSCyt2"/>
    <property type="match status" value="1"/>
</dbReference>
<dbReference type="InterPro" id="IPR036909">
    <property type="entry name" value="Cyt_c-like_dom_sf"/>
</dbReference>
<dbReference type="InterPro" id="IPR011429">
    <property type="entry name" value="Cyt_c_Planctomycete-type"/>
</dbReference>
<dbReference type="GO" id="GO:0020037">
    <property type="term" value="F:heme binding"/>
    <property type="evidence" value="ECO:0007669"/>
    <property type="project" value="InterPro"/>
</dbReference>
<feature type="domain" description="Cytochrome C Planctomycete-type" evidence="4">
    <location>
        <begin position="43"/>
        <end position="98"/>
    </location>
</feature>
<dbReference type="GO" id="GO:0009055">
    <property type="term" value="F:electron transfer activity"/>
    <property type="evidence" value="ECO:0007669"/>
    <property type="project" value="InterPro"/>
</dbReference>
<evidence type="ECO:0000259" key="2">
    <source>
        <dbReference type="Pfam" id="PF07583"/>
    </source>
</evidence>
<dbReference type="RefSeq" id="WP_114369691.1">
    <property type="nucleotide sequence ID" value="NZ_QPEX01000030.1"/>
</dbReference>
<evidence type="ECO:0000259" key="3">
    <source>
        <dbReference type="Pfam" id="PF07587"/>
    </source>
</evidence>
<evidence type="ECO:0000256" key="1">
    <source>
        <dbReference type="SAM" id="SignalP"/>
    </source>
</evidence>
<dbReference type="InterPro" id="IPR011444">
    <property type="entry name" value="DUF1549"/>
</dbReference>
<dbReference type="OrthoDB" id="127107at2"/>
<dbReference type="SUPFAM" id="SSF46626">
    <property type="entry name" value="Cytochrome c"/>
    <property type="match status" value="1"/>
</dbReference>
<proteinExistence type="predicted"/>